<dbReference type="InterPro" id="IPR003870">
    <property type="entry name" value="DUF222"/>
</dbReference>
<comment type="caution">
    <text evidence="3">The sequence shown here is derived from an EMBL/GenBank/DDBJ whole genome shotgun (WGS) entry which is preliminary data.</text>
</comment>
<dbReference type="Proteomes" id="UP000465305">
    <property type="component" value="Unassembled WGS sequence"/>
</dbReference>
<dbReference type="InterPro" id="IPR003615">
    <property type="entry name" value="HNH_nuc"/>
</dbReference>
<dbReference type="EMBL" id="BLKY01000001">
    <property type="protein sequence ID" value="GFG85362.1"/>
    <property type="molecule type" value="Genomic_DNA"/>
</dbReference>
<name>A0A7I9YA08_MYCAL</name>
<dbReference type="AlphaFoldDB" id="A0A7I9YA08"/>
<feature type="domain" description="HNH nuclease" evidence="2">
    <location>
        <begin position="323"/>
        <end position="374"/>
    </location>
</feature>
<evidence type="ECO:0000313" key="4">
    <source>
        <dbReference type="Proteomes" id="UP000465305"/>
    </source>
</evidence>
<gene>
    <name evidence="3" type="ORF">MALGJ_20380</name>
</gene>
<organism evidence="3 4">
    <name type="scientific">Mycolicibacter algericus</name>
    <name type="common">Mycobacterium algericum</name>
    <dbReference type="NCBI Taxonomy" id="1288388"/>
    <lineage>
        <taxon>Bacteria</taxon>
        <taxon>Bacillati</taxon>
        <taxon>Actinomycetota</taxon>
        <taxon>Actinomycetes</taxon>
        <taxon>Mycobacteriales</taxon>
        <taxon>Mycobacteriaceae</taxon>
        <taxon>Mycolicibacter</taxon>
    </lineage>
</organism>
<dbReference type="Pfam" id="PF02720">
    <property type="entry name" value="DUF222"/>
    <property type="match status" value="1"/>
</dbReference>
<protein>
    <recommendedName>
        <fullName evidence="2">HNH nuclease domain-containing protein</fullName>
    </recommendedName>
</protein>
<dbReference type="CDD" id="cd00085">
    <property type="entry name" value="HNHc"/>
    <property type="match status" value="1"/>
</dbReference>
<sequence length="488" mass="53500">MFDPSASTQATEAFRGIDDAAVAGAITAASREQNAACARELAAIGELYTRRAPEQDIDRANWAVDGHANVVAEVSAALGISSGRARGLLRYAIDLRERLPRVAEVFARGDIDFRLMAAVVSRTELVEDPELVAKLDAAVAKHAHRWMRLSKPKLIERIDMWVARFDPAGRRMPNQNDDDRYVEIGPVDSGLAGIWAQLRAPDGAALDRKLDALAATVCRNDPRTKRERRADAFGTLAAGLDAMRCECGSPDCPAACRSAGTDVVIHVLAEQGTLTGDTKAPGYLPGYGPIPATALRKMAATAKLKPLPIPSADPELGYRPSVALAEFVRIRDLTCRFPNCDEPAAVCQIDHTVPYPVGPTHPSNLKLLCVFHHLLKTFYTGVGGWADRQQPDGTVTWTAPSGQTYTTIPTGSIFFPVLSTPTGRLVLPDRVPAPDTVRGVMMPRRQRTRATEHRYRITWERRINEERLAQEHQKRAAERTRNDEPPPF</sequence>
<evidence type="ECO:0000313" key="3">
    <source>
        <dbReference type="EMBL" id="GFG85362.1"/>
    </source>
</evidence>
<feature type="region of interest" description="Disordered" evidence="1">
    <location>
        <begin position="466"/>
        <end position="488"/>
    </location>
</feature>
<proteinExistence type="predicted"/>
<accession>A0A7I9YA08</accession>
<evidence type="ECO:0000259" key="2">
    <source>
        <dbReference type="SMART" id="SM00507"/>
    </source>
</evidence>
<evidence type="ECO:0000256" key="1">
    <source>
        <dbReference type="SAM" id="MobiDB-lite"/>
    </source>
</evidence>
<dbReference type="SMART" id="SM00507">
    <property type="entry name" value="HNHc"/>
    <property type="match status" value="1"/>
</dbReference>
<reference evidence="3 4" key="1">
    <citation type="journal article" date="2019" name="Emerg. Microbes Infect.">
        <title>Comprehensive subspecies identification of 175 nontuberculous mycobacteria species based on 7547 genomic profiles.</title>
        <authorList>
            <person name="Matsumoto Y."/>
            <person name="Kinjo T."/>
            <person name="Motooka D."/>
            <person name="Nabeya D."/>
            <person name="Jung N."/>
            <person name="Uechi K."/>
            <person name="Horii T."/>
            <person name="Iida T."/>
            <person name="Fujita J."/>
            <person name="Nakamura S."/>
        </authorList>
    </citation>
    <scope>NUCLEOTIDE SEQUENCE [LARGE SCALE GENOMIC DNA]</scope>
    <source>
        <strain evidence="3 4">JCM 30723</strain>
    </source>
</reference>
<dbReference type="RefSeq" id="WP_083037420.1">
    <property type="nucleotide sequence ID" value="NZ_BLKY01000001.1"/>
</dbReference>